<gene>
    <name evidence="8" type="ORF">DFR38_10670</name>
</gene>
<dbReference type="OrthoDB" id="9803354at2"/>
<organism evidence="8 9">
    <name type="scientific">Aquitalea magnusonii</name>
    <dbReference type="NCBI Taxonomy" id="332411"/>
    <lineage>
        <taxon>Bacteria</taxon>
        <taxon>Pseudomonadati</taxon>
        <taxon>Pseudomonadota</taxon>
        <taxon>Betaproteobacteria</taxon>
        <taxon>Neisseriales</taxon>
        <taxon>Chromobacteriaceae</taxon>
        <taxon>Aquitalea</taxon>
    </lineage>
</organism>
<dbReference type="Proteomes" id="UP000248395">
    <property type="component" value="Unassembled WGS sequence"/>
</dbReference>
<keyword evidence="9" id="KW-1185">Reference proteome</keyword>
<dbReference type="InterPro" id="IPR036390">
    <property type="entry name" value="WH_DNA-bd_sf"/>
</dbReference>
<dbReference type="InterPro" id="IPR015422">
    <property type="entry name" value="PyrdxlP-dep_Trfase_small"/>
</dbReference>
<dbReference type="PROSITE" id="PS50949">
    <property type="entry name" value="HTH_GNTR"/>
    <property type="match status" value="1"/>
</dbReference>
<dbReference type="RefSeq" id="WP_110313248.1">
    <property type="nucleotide sequence ID" value="NZ_QJKC01000006.1"/>
</dbReference>
<dbReference type="GO" id="GO:0003700">
    <property type="term" value="F:DNA-binding transcription factor activity"/>
    <property type="evidence" value="ECO:0007669"/>
    <property type="project" value="InterPro"/>
</dbReference>
<name>A0A318JKP0_9NEIS</name>
<keyword evidence="3" id="KW-0663">Pyridoxal phosphate</keyword>
<dbReference type="GO" id="GO:0030170">
    <property type="term" value="F:pyridoxal phosphate binding"/>
    <property type="evidence" value="ECO:0007669"/>
    <property type="project" value="InterPro"/>
</dbReference>
<dbReference type="PANTHER" id="PTHR46577">
    <property type="entry name" value="HTH-TYPE TRANSCRIPTIONAL REGULATORY PROTEIN GABR"/>
    <property type="match status" value="1"/>
</dbReference>
<evidence type="ECO:0000256" key="2">
    <source>
        <dbReference type="ARBA" id="ARBA00021531"/>
    </source>
</evidence>
<dbReference type="CDD" id="cd00609">
    <property type="entry name" value="AAT_like"/>
    <property type="match status" value="1"/>
</dbReference>
<accession>A0A318JKP0</accession>
<feature type="domain" description="HTH gntR-type" evidence="7">
    <location>
        <begin position="1"/>
        <end position="69"/>
    </location>
</feature>
<keyword evidence="5 8" id="KW-0238">DNA-binding</keyword>
<evidence type="ECO:0000313" key="8">
    <source>
        <dbReference type="EMBL" id="PXX48699.1"/>
    </source>
</evidence>
<dbReference type="GO" id="GO:0003677">
    <property type="term" value="F:DNA binding"/>
    <property type="evidence" value="ECO:0007669"/>
    <property type="project" value="UniProtKB-KW"/>
</dbReference>
<keyword evidence="6" id="KW-0804">Transcription</keyword>
<evidence type="ECO:0000256" key="5">
    <source>
        <dbReference type="ARBA" id="ARBA00023125"/>
    </source>
</evidence>
<dbReference type="AlphaFoldDB" id="A0A318JKP0"/>
<evidence type="ECO:0000256" key="1">
    <source>
        <dbReference type="ARBA" id="ARBA00005384"/>
    </source>
</evidence>
<keyword evidence="4" id="KW-0805">Transcription regulation</keyword>
<evidence type="ECO:0000313" key="9">
    <source>
        <dbReference type="Proteomes" id="UP000248395"/>
    </source>
</evidence>
<dbReference type="SUPFAM" id="SSF46785">
    <property type="entry name" value="Winged helix' DNA-binding domain"/>
    <property type="match status" value="1"/>
</dbReference>
<dbReference type="SUPFAM" id="SSF53383">
    <property type="entry name" value="PLP-dependent transferases"/>
    <property type="match status" value="1"/>
</dbReference>
<comment type="caution">
    <text evidence="8">The sequence shown here is derived from an EMBL/GenBank/DDBJ whole genome shotgun (WGS) entry which is preliminary data.</text>
</comment>
<dbReference type="InterPro" id="IPR015424">
    <property type="entry name" value="PyrdxlP-dep_Trfase"/>
</dbReference>
<proteinExistence type="inferred from homology"/>
<dbReference type="Gene3D" id="3.40.640.10">
    <property type="entry name" value="Type I PLP-dependent aspartate aminotransferase-like (Major domain)"/>
    <property type="match status" value="1"/>
</dbReference>
<dbReference type="EMBL" id="QJKC01000006">
    <property type="protein sequence ID" value="PXX48699.1"/>
    <property type="molecule type" value="Genomic_DNA"/>
</dbReference>
<comment type="similarity">
    <text evidence="1">In the C-terminal section; belongs to the class-I pyridoxal-phosphate-dependent aminotransferase family.</text>
</comment>
<dbReference type="SMART" id="SM00345">
    <property type="entry name" value="HTH_GNTR"/>
    <property type="match status" value="1"/>
</dbReference>
<dbReference type="InterPro" id="IPR004839">
    <property type="entry name" value="Aminotransferase_I/II_large"/>
</dbReference>
<evidence type="ECO:0000259" key="7">
    <source>
        <dbReference type="PROSITE" id="PS50949"/>
    </source>
</evidence>
<dbReference type="Pfam" id="PF00392">
    <property type="entry name" value="GntR"/>
    <property type="match status" value="1"/>
</dbReference>
<reference evidence="8 9" key="1">
    <citation type="submission" date="2018-05" db="EMBL/GenBank/DDBJ databases">
        <title>Genomic Encyclopedia of Type Strains, Phase IV (KMG-IV): sequencing the most valuable type-strain genomes for metagenomic binning, comparative biology and taxonomic classification.</title>
        <authorList>
            <person name="Goeker M."/>
        </authorList>
    </citation>
    <scope>NUCLEOTIDE SEQUENCE [LARGE SCALE GENOMIC DNA]</scope>
    <source>
        <strain evidence="8 9">DSM 25134</strain>
    </source>
</reference>
<dbReference type="Pfam" id="PF00155">
    <property type="entry name" value="Aminotran_1_2"/>
    <property type="match status" value="1"/>
</dbReference>
<dbReference type="InterPro" id="IPR015421">
    <property type="entry name" value="PyrdxlP-dep_Trfase_major"/>
</dbReference>
<evidence type="ECO:0000256" key="4">
    <source>
        <dbReference type="ARBA" id="ARBA00023015"/>
    </source>
</evidence>
<dbReference type="InterPro" id="IPR036388">
    <property type="entry name" value="WH-like_DNA-bd_sf"/>
</dbReference>
<dbReference type="CDD" id="cd07377">
    <property type="entry name" value="WHTH_GntR"/>
    <property type="match status" value="1"/>
</dbReference>
<dbReference type="Gene3D" id="3.90.1150.10">
    <property type="entry name" value="Aspartate Aminotransferase, domain 1"/>
    <property type="match status" value="1"/>
</dbReference>
<protein>
    <recommendedName>
        <fullName evidence="2">Putative 8-amino-7-oxononanoate synthase</fullName>
    </recommendedName>
</protein>
<dbReference type="Gene3D" id="1.10.10.10">
    <property type="entry name" value="Winged helix-like DNA-binding domain superfamily/Winged helix DNA-binding domain"/>
    <property type="match status" value="1"/>
</dbReference>
<evidence type="ECO:0000256" key="6">
    <source>
        <dbReference type="ARBA" id="ARBA00023163"/>
    </source>
</evidence>
<dbReference type="PANTHER" id="PTHR46577:SF2">
    <property type="entry name" value="TRANSCRIPTIONAL REGULATORY PROTEIN"/>
    <property type="match status" value="1"/>
</dbReference>
<sequence>MSKTLQLAQLFRHAIEQGQLRAGDRLPSLRRLCQDHGVSLTTAQRAYAELERQGLLQALPRSGFRVCTPPAALRPAEPASDGVLRMEHLTTALPMPWGCPFINPALINTTQMNRALSRALQDYRAALSSTPVEGYAGLRRELGLHYLSQGVSLAGDELLITCGGMEALTLAMRAAVSASGSQSMVVVTPAFPAALDQLRHLGISMLPLALSEQGSLDLDALAALLQAERPAGIVLMANFQHPTGLIMPEAQKRALVALAERHRVCIIEDDTYRELYFGKQGASPLKAFDRSGTVLHCASFSKSLAPGYRVGWIAAGRLSNTVRGLKLCSSLGTPLPSQMALARLLASGQHGDMLTRLRASLRQRRDAMQQQIQESFPAGSRLLQPEGGYFQWVILPEGLDCAALLPLAIEQGIHYAPSTLFHPHHGPANALRLNFSFFDPLHQREGVALLGALLRQAME</sequence>
<evidence type="ECO:0000256" key="3">
    <source>
        <dbReference type="ARBA" id="ARBA00022898"/>
    </source>
</evidence>
<dbReference type="InterPro" id="IPR051446">
    <property type="entry name" value="HTH_trans_reg/aminotransferase"/>
</dbReference>
<dbReference type="InterPro" id="IPR000524">
    <property type="entry name" value="Tscrpt_reg_HTH_GntR"/>
</dbReference>